<keyword evidence="2" id="KW-1185">Reference proteome</keyword>
<reference evidence="1 2" key="1">
    <citation type="journal article" date="2019" name="Sci. Rep.">
        <title>Orb-weaving spider Araneus ventricosus genome elucidates the spidroin gene catalogue.</title>
        <authorList>
            <person name="Kono N."/>
            <person name="Nakamura H."/>
            <person name="Ohtoshi R."/>
            <person name="Moran D.A.P."/>
            <person name="Shinohara A."/>
            <person name="Yoshida Y."/>
            <person name="Fujiwara M."/>
            <person name="Mori M."/>
            <person name="Tomita M."/>
            <person name="Arakawa K."/>
        </authorList>
    </citation>
    <scope>NUCLEOTIDE SEQUENCE [LARGE SCALE GENOMIC DNA]</scope>
</reference>
<evidence type="ECO:0008006" key="3">
    <source>
        <dbReference type="Google" id="ProtNLM"/>
    </source>
</evidence>
<name>A0A4Y2M8K3_ARAVE</name>
<evidence type="ECO:0000313" key="1">
    <source>
        <dbReference type="EMBL" id="GBN22710.1"/>
    </source>
</evidence>
<comment type="caution">
    <text evidence="1">The sequence shown here is derived from an EMBL/GenBank/DDBJ whole genome shotgun (WGS) entry which is preliminary data.</text>
</comment>
<dbReference type="Proteomes" id="UP000499080">
    <property type="component" value="Unassembled WGS sequence"/>
</dbReference>
<gene>
    <name evidence="1" type="ORF">AVEN_68046_1</name>
</gene>
<protein>
    <recommendedName>
        <fullName evidence="3">Endonuclease/exonuclease/phosphatase domain-containing protein</fullName>
    </recommendedName>
</protein>
<dbReference type="Gene3D" id="3.60.10.10">
    <property type="entry name" value="Endonuclease/exonuclease/phosphatase"/>
    <property type="match status" value="1"/>
</dbReference>
<dbReference type="EMBL" id="BGPR01006896">
    <property type="protein sequence ID" value="GBN22710.1"/>
    <property type="molecule type" value="Genomic_DNA"/>
</dbReference>
<dbReference type="OrthoDB" id="6436865at2759"/>
<evidence type="ECO:0000313" key="2">
    <source>
        <dbReference type="Proteomes" id="UP000499080"/>
    </source>
</evidence>
<organism evidence="1 2">
    <name type="scientific">Araneus ventricosus</name>
    <name type="common">Orbweaver spider</name>
    <name type="synonym">Epeira ventricosa</name>
    <dbReference type="NCBI Taxonomy" id="182803"/>
    <lineage>
        <taxon>Eukaryota</taxon>
        <taxon>Metazoa</taxon>
        <taxon>Ecdysozoa</taxon>
        <taxon>Arthropoda</taxon>
        <taxon>Chelicerata</taxon>
        <taxon>Arachnida</taxon>
        <taxon>Araneae</taxon>
        <taxon>Araneomorphae</taxon>
        <taxon>Entelegynae</taxon>
        <taxon>Araneoidea</taxon>
        <taxon>Araneidae</taxon>
        <taxon>Araneus</taxon>
    </lineage>
</organism>
<accession>A0A4Y2M8K3</accession>
<sequence>MSTSGEEDSVGSLRFKTAIKLVSWDCQGFRSHVDDLKNIVNKYQPACLGLQETYLTPEHSTKIKSYNILRKDYTFGSRASGGVALLVTQVFPYRQISINSPIQAVAVQLHVVSLLTICCIYLPPNDNIPQQEIDDLIK</sequence>
<dbReference type="AlphaFoldDB" id="A0A4Y2M8K3"/>
<dbReference type="InterPro" id="IPR036691">
    <property type="entry name" value="Endo/exonu/phosph_ase_sf"/>
</dbReference>
<dbReference type="SUPFAM" id="SSF56219">
    <property type="entry name" value="DNase I-like"/>
    <property type="match status" value="1"/>
</dbReference>
<proteinExistence type="predicted"/>